<name>M0DLT2_HALPD</name>
<reference evidence="3 4" key="1">
    <citation type="journal article" date="2014" name="PLoS Genet.">
        <title>Phylogenetically driven sequencing of extremely halophilic archaea reveals strategies for static and dynamic osmo-response.</title>
        <authorList>
            <person name="Becker E.A."/>
            <person name="Seitzer P.M."/>
            <person name="Tritt A."/>
            <person name="Larsen D."/>
            <person name="Krusor M."/>
            <person name="Yao A.I."/>
            <person name="Wu D."/>
            <person name="Madern D."/>
            <person name="Eisen J.A."/>
            <person name="Darling A.E."/>
            <person name="Facciotti M.T."/>
        </authorList>
    </citation>
    <scope>NUCLEOTIDE SEQUENCE [LARGE SCALE GENOMIC DNA]</scope>
    <source>
        <strain evidence="3 4">JCM 14848</strain>
    </source>
</reference>
<dbReference type="InterPro" id="IPR008972">
    <property type="entry name" value="Cupredoxin"/>
</dbReference>
<dbReference type="InterPro" id="IPR011706">
    <property type="entry name" value="Cu-oxidase_C"/>
</dbReference>
<dbReference type="CDD" id="cd13891">
    <property type="entry name" value="CuRO_3_CotA_like"/>
    <property type="match status" value="1"/>
</dbReference>
<dbReference type="SUPFAM" id="SSF49503">
    <property type="entry name" value="Cupredoxins"/>
    <property type="match status" value="3"/>
</dbReference>
<dbReference type="GO" id="GO:0005507">
    <property type="term" value="F:copper ion binding"/>
    <property type="evidence" value="ECO:0007669"/>
    <property type="project" value="InterPro"/>
</dbReference>
<feature type="domain" description="Plastocyanin-like" evidence="2">
    <location>
        <begin position="170"/>
        <end position="249"/>
    </location>
</feature>
<keyword evidence="4" id="KW-1185">Reference proteome</keyword>
<dbReference type="InParanoid" id="M0DLT2"/>
<dbReference type="PROSITE" id="PS51318">
    <property type="entry name" value="TAT"/>
    <property type="match status" value="1"/>
</dbReference>
<dbReference type="EMBL" id="AOIV01000002">
    <property type="protein sequence ID" value="ELZ35099.1"/>
    <property type="molecule type" value="Genomic_DNA"/>
</dbReference>
<dbReference type="GO" id="GO:0016491">
    <property type="term" value="F:oxidoreductase activity"/>
    <property type="evidence" value="ECO:0007669"/>
    <property type="project" value="InterPro"/>
</dbReference>
<dbReference type="InterPro" id="IPR006311">
    <property type="entry name" value="TAT_signal"/>
</dbReference>
<gene>
    <name evidence="3" type="ORF">C474_00465</name>
</gene>
<evidence type="ECO:0000259" key="2">
    <source>
        <dbReference type="Pfam" id="PF07732"/>
    </source>
</evidence>
<dbReference type="PATRIC" id="fig|1227487.5.peg.101"/>
<dbReference type="eggNOG" id="arCOG03914">
    <property type="taxonomic scope" value="Archaea"/>
</dbReference>
<dbReference type="Pfam" id="PF07731">
    <property type="entry name" value="Cu-oxidase_2"/>
    <property type="match status" value="1"/>
</dbReference>
<proteinExistence type="predicted"/>
<dbReference type="Proteomes" id="UP000011513">
    <property type="component" value="Unassembled WGS sequence"/>
</dbReference>
<accession>M0DLT2</accession>
<organism evidence="3 4">
    <name type="scientific">Halogeometricum pallidum JCM 14848</name>
    <dbReference type="NCBI Taxonomy" id="1227487"/>
    <lineage>
        <taxon>Archaea</taxon>
        <taxon>Methanobacteriati</taxon>
        <taxon>Methanobacteriota</taxon>
        <taxon>Stenosarchaea group</taxon>
        <taxon>Halobacteria</taxon>
        <taxon>Halobacteriales</taxon>
        <taxon>Haloferacaceae</taxon>
        <taxon>Halogeometricum</taxon>
    </lineage>
</organism>
<evidence type="ECO:0000259" key="1">
    <source>
        <dbReference type="Pfam" id="PF07731"/>
    </source>
</evidence>
<dbReference type="CDD" id="cd13844">
    <property type="entry name" value="CuRO_1_BOD_CotA_like"/>
    <property type="match status" value="1"/>
</dbReference>
<dbReference type="PANTHER" id="PTHR48267">
    <property type="entry name" value="CUPREDOXIN SUPERFAMILY PROTEIN"/>
    <property type="match status" value="1"/>
</dbReference>
<dbReference type="PANTHER" id="PTHR48267:SF1">
    <property type="entry name" value="BILIRUBIN OXIDASE"/>
    <property type="match status" value="1"/>
</dbReference>
<dbReference type="RefSeq" id="WP_008382876.1">
    <property type="nucleotide sequence ID" value="NZ_AOIV01000002.1"/>
</dbReference>
<comment type="caution">
    <text evidence="3">The sequence shown here is derived from an EMBL/GenBank/DDBJ whole genome shotgun (WGS) entry which is preliminary data.</text>
</comment>
<evidence type="ECO:0000313" key="3">
    <source>
        <dbReference type="EMBL" id="ELZ35099.1"/>
    </source>
</evidence>
<dbReference type="InterPro" id="IPR045087">
    <property type="entry name" value="Cu-oxidase_fam"/>
</dbReference>
<feature type="domain" description="Plastocyanin-like" evidence="1">
    <location>
        <begin position="480"/>
        <end position="584"/>
    </location>
</feature>
<dbReference type="Gene3D" id="2.60.40.420">
    <property type="entry name" value="Cupredoxins - blue copper proteins"/>
    <property type="match status" value="3"/>
</dbReference>
<dbReference type="InterPro" id="IPR011707">
    <property type="entry name" value="Cu-oxidase-like_N"/>
</dbReference>
<sequence>MTDEHSQSNRRIDRRTVLKTGAALGTAAMLPVAARPTAAIGLTSPGFGLGDLGWQDVDIEDAIPGVMSPTGTRDGAPYYRVEMRPGTHSHHPDIPDTKVWGYKGPNDAEGQYPGKTIEAAVNRRLKVEFVNELPDQHIFDVDTRVHGTTWEDYDEEWASQYDGAFPEVRTSTHAHGLHVESASDGLPEQWSSSSANGADVITGPQFEKAVYDYTNRQSPATLWYHDHALGTTRLNVYAGLAGFYLLRGPEEERLGLPSGDREVPMLFQDRAFNGPDEDEPTGSYKYPEEFEAEVSGDVSVVNGLAWPRFQVEPRQYRFRLLNGSNGRFFGLAFDNEGGTVPTMYQIGTDLGFLRDAVAVGPDQSKESLLLAPAERADVVVDFSEHAGETLTVTNDAGFPFESPSESTDGSDLPELAQFEVGTGTPQDPVVDPTSLRLPEPEQFSEQATVTTRQMGLVSPENDPSGIDTHLLNEGGLDTEPEHWGDDVVTEPQLGTTEIWELHNQTPDAHPIHLHLVDFQVVGRGPDGTDAPDPTERGNKDTVKVYAGETVRIISRFGNFAGRYVWHCHILEHEDQEMMRPYEVVTRSPKE</sequence>
<protein>
    <submittedName>
        <fullName evidence="3">Multicopper oxidase type 2</fullName>
    </submittedName>
</protein>
<dbReference type="Pfam" id="PF07732">
    <property type="entry name" value="Cu-oxidase_3"/>
    <property type="match status" value="1"/>
</dbReference>
<evidence type="ECO:0000313" key="4">
    <source>
        <dbReference type="Proteomes" id="UP000011513"/>
    </source>
</evidence>
<dbReference type="AlphaFoldDB" id="M0DLT2"/>